<dbReference type="InterPro" id="IPR052956">
    <property type="entry name" value="Mesenchyme-surface_protein"/>
</dbReference>
<comment type="caution">
    <text evidence="3">The sequence shown here is derived from an EMBL/GenBank/DDBJ whole genome shotgun (WGS) entry which is preliminary data.</text>
</comment>
<proteinExistence type="predicted"/>
<evidence type="ECO:0000313" key="3">
    <source>
        <dbReference type="EMBL" id="RAW09253.1"/>
    </source>
</evidence>
<dbReference type="PANTHER" id="PTHR46928:SF1">
    <property type="entry name" value="MESENCHYME-SPECIFIC CELL SURFACE GLYCOPROTEIN"/>
    <property type="match status" value="1"/>
</dbReference>
<dbReference type="Pfam" id="PF13449">
    <property type="entry name" value="Phytase-like"/>
    <property type="match status" value="1"/>
</dbReference>
<sequence length="735" mass="76234">MALLASSLVAAADADRAGTSDGIRPGEGWFQRVTTMPVYENSSADEETVAEIAAVTGDGRTAVYTDSSGERLGLAGIGARGHLTPLGTVDVDGEPTSVDVVGEYALVAVDRSESFIEPSGALVVVDLSTRSAVAEHDLGGQPDAVDISGDGRFAAIAIENERDEDLGDGGLPQLPAGYLSVVDLDGDPGEWTVRRVELTGLADVAPEDPEPEYVAINGRNEAVVTLQENNHIAIVDLAAGEVRGHFSAGTDTLDGVDTVDDGRIAPDGSISGPREPDAVAWLDDDTIGTADEGDWRGGTRTWTAFDARTGEVVFSSGTELEDLAIRHGQYPDHRADNKGAEPEGIAVAEYGRHRYAFVGLERANLVAVYNVDDPHAPELVHGLPTGVAPEGLLPVPQRKLLLVASEEDDAGDGMRSSLATYRLTHASHASRLERNAAAPSIISADGDGGAPIGFGALSGLSAVPGDAGRAVAVTDNAYQPSRILTVDVEAVPAVVEAEQVITRDSEPADYDLEAVAAVDDGYWLASEGNPADGTENLLVRTDADGVVQDEVSLPAEVAAGAVRFGFEGVAVQGEHVWVAIQREWADNEPGQATLARYTPATGEWAFAAYPLDGAPDGGWVGLSDLTAAGGGELLVLERDNQRAASAEVKMVYRVDVSAVSPVPAGAAKPVLAKEPVLDLLPALRAGGGEVPDKPEGLALVGGPGRPGRAELVAVVDNDGLDDATGESIFLRLGRP</sequence>
<feature type="region of interest" description="Disordered" evidence="1">
    <location>
        <begin position="257"/>
        <end position="276"/>
    </location>
</feature>
<dbReference type="InterPro" id="IPR027372">
    <property type="entry name" value="Phytase-like_dom"/>
</dbReference>
<evidence type="ECO:0000259" key="2">
    <source>
        <dbReference type="Pfam" id="PF13449"/>
    </source>
</evidence>
<feature type="domain" description="Phytase-like" evidence="2">
    <location>
        <begin position="453"/>
        <end position="718"/>
    </location>
</feature>
<dbReference type="InterPro" id="IPR015943">
    <property type="entry name" value="WD40/YVTN_repeat-like_dom_sf"/>
</dbReference>
<dbReference type="SUPFAM" id="SSF50969">
    <property type="entry name" value="YVTN repeat-like/Quinoprotein amine dehydrogenase"/>
    <property type="match status" value="1"/>
</dbReference>
<organism evidence="3 4">
    <name type="scientific">Phytoactinopolyspora halophila</name>
    <dbReference type="NCBI Taxonomy" id="1981511"/>
    <lineage>
        <taxon>Bacteria</taxon>
        <taxon>Bacillati</taxon>
        <taxon>Actinomycetota</taxon>
        <taxon>Actinomycetes</taxon>
        <taxon>Jiangellales</taxon>
        <taxon>Jiangellaceae</taxon>
        <taxon>Phytoactinopolyspora</taxon>
    </lineage>
</organism>
<dbReference type="Gene3D" id="2.130.10.10">
    <property type="entry name" value="YVTN repeat-like/Quinoprotein amine dehydrogenase"/>
    <property type="match status" value="1"/>
</dbReference>
<evidence type="ECO:0000313" key="4">
    <source>
        <dbReference type="Proteomes" id="UP000250462"/>
    </source>
</evidence>
<dbReference type="OrthoDB" id="1016457at2"/>
<name>A0A329QAA6_9ACTN</name>
<dbReference type="EMBL" id="QMIG01000049">
    <property type="protein sequence ID" value="RAW09253.1"/>
    <property type="molecule type" value="Genomic_DNA"/>
</dbReference>
<keyword evidence="4" id="KW-1185">Reference proteome</keyword>
<gene>
    <name evidence="3" type="ORF">DPM12_22125</name>
</gene>
<dbReference type="AlphaFoldDB" id="A0A329QAA6"/>
<dbReference type="Proteomes" id="UP000250462">
    <property type="component" value="Unassembled WGS sequence"/>
</dbReference>
<dbReference type="PANTHER" id="PTHR46928">
    <property type="entry name" value="MESENCHYME-SPECIFIC CELL SURFACE GLYCOPROTEIN"/>
    <property type="match status" value="1"/>
</dbReference>
<accession>A0A329QAA6</accession>
<reference evidence="3 4" key="1">
    <citation type="submission" date="2018-06" db="EMBL/GenBank/DDBJ databases">
        <title>Phytoactinopolyspora halophila sp. nov., a novel halophilic actinomycete isolated from a saline soil in China.</title>
        <authorList>
            <person name="Tang S.-K."/>
        </authorList>
    </citation>
    <scope>NUCLEOTIDE SEQUENCE [LARGE SCALE GENOMIC DNA]</scope>
    <source>
        <strain evidence="3 4">YIM 96934</strain>
    </source>
</reference>
<evidence type="ECO:0000256" key="1">
    <source>
        <dbReference type="SAM" id="MobiDB-lite"/>
    </source>
</evidence>
<protein>
    <submittedName>
        <fullName evidence="3">Alkaline phosphatase</fullName>
    </submittedName>
</protein>
<dbReference type="InterPro" id="IPR011044">
    <property type="entry name" value="Quino_amine_DH_bsu"/>
</dbReference>